<dbReference type="Gene3D" id="1.10.287.130">
    <property type="match status" value="1"/>
</dbReference>
<evidence type="ECO:0000256" key="3">
    <source>
        <dbReference type="ARBA" id="ARBA00022553"/>
    </source>
</evidence>
<dbReference type="InterPro" id="IPR005467">
    <property type="entry name" value="His_kinase_dom"/>
</dbReference>
<keyword evidence="6" id="KW-0175">Coiled coil</keyword>
<evidence type="ECO:0000313" key="9">
    <source>
        <dbReference type="EMBL" id="OAN54240.1"/>
    </source>
</evidence>
<proteinExistence type="predicted"/>
<dbReference type="InterPro" id="IPR004358">
    <property type="entry name" value="Sig_transdc_His_kin-like_C"/>
</dbReference>
<name>A0A178MVH2_9PROT</name>
<sequence length="565" mass="61127">MTAICLVVAGASVGPLALTLRAGSYASLSHVVELKVMAAEEFLSRGRMLAQQVTSRTVIRDKLVDFHEGRMTREALADFTRDKLQDSLGLSTELQGIARLDAQNQLVVAVGKAFTWPRGAVPAADSRGPTLSPPEMIDGVPHLVVGAPLFSRAGERIGSDLLLINAQRLLNILRDGQSLGDTGDIAILGRQQPPRVLIPFGQSPIQPGMSLPEDDPVSRAAATAVTGASPAVDSTGDPILVSAALPSAEWVMVMRTSAAQATASVDRLVLVVTLSALLLALFGVVGLMLVLRPLTGSMIVHTNDMRQQIEVLERTKAELQERTHQLAQSNTDLEQFAYVASHDLQTPLRNIVGYTQLLERRYKGQIDKDADDFITFIVDNSKQMSRLINDLLEYSRVTSQAKPLLPVSARAAVDMALRHLRTDIEKTGATIHVGELPRVIADQTRLVSLFQNLLGNAIKYRSADRPVKIDVTAAPISPTHWCFSVADNGIGIPPQYHDKIFEIFQRLDPTAKAEGTGIGLTLCRRIVTRFGGSIWVDSQPGEGSTFHFTLRDAGSISGDRPPSAE</sequence>
<dbReference type="FunFam" id="3.30.565.10:FF:000006">
    <property type="entry name" value="Sensor histidine kinase WalK"/>
    <property type="match status" value="1"/>
</dbReference>
<dbReference type="CDD" id="cd00082">
    <property type="entry name" value="HisKA"/>
    <property type="match status" value="1"/>
</dbReference>
<feature type="transmembrane region" description="Helical" evidence="7">
    <location>
        <begin position="268"/>
        <end position="291"/>
    </location>
</feature>
<dbReference type="SUPFAM" id="SSF47384">
    <property type="entry name" value="Homodimeric domain of signal transducing histidine kinase"/>
    <property type="match status" value="1"/>
</dbReference>
<dbReference type="RefSeq" id="WP_068498436.1">
    <property type="nucleotide sequence ID" value="NZ_LWQU01000119.1"/>
</dbReference>
<dbReference type="PANTHER" id="PTHR43304:SF1">
    <property type="entry name" value="PAC DOMAIN-CONTAINING PROTEIN"/>
    <property type="match status" value="1"/>
</dbReference>
<keyword evidence="7" id="KW-1133">Transmembrane helix</keyword>
<keyword evidence="3" id="KW-0597">Phosphoprotein</keyword>
<dbReference type="InterPro" id="IPR036890">
    <property type="entry name" value="HATPase_C_sf"/>
</dbReference>
<dbReference type="Pfam" id="PF02518">
    <property type="entry name" value="HATPase_c"/>
    <property type="match status" value="1"/>
</dbReference>
<dbReference type="InterPro" id="IPR003594">
    <property type="entry name" value="HATPase_dom"/>
</dbReference>
<dbReference type="SMART" id="SM00387">
    <property type="entry name" value="HATPase_c"/>
    <property type="match status" value="1"/>
</dbReference>
<evidence type="ECO:0000256" key="7">
    <source>
        <dbReference type="SAM" id="Phobius"/>
    </source>
</evidence>
<dbReference type="SMART" id="SM00388">
    <property type="entry name" value="HisKA"/>
    <property type="match status" value="1"/>
</dbReference>
<dbReference type="Gene3D" id="3.30.565.10">
    <property type="entry name" value="Histidine kinase-like ATPase, C-terminal domain"/>
    <property type="match status" value="1"/>
</dbReference>
<dbReference type="PANTHER" id="PTHR43304">
    <property type="entry name" value="PHYTOCHROME-LIKE PROTEIN CPH1"/>
    <property type="match status" value="1"/>
</dbReference>
<comment type="catalytic activity">
    <reaction evidence="1">
        <text>ATP + protein L-histidine = ADP + protein N-phospho-L-histidine.</text>
        <dbReference type="EC" id="2.7.13.3"/>
    </reaction>
</comment>
<dbReference type="InterPro" id="IPR052162">
    <property type="entry name" value="Sensor_kinase/Photoreceptor"/>
</dbReference>
<organism evidence="9 10">
    <name type="scientific">Magnetospirillum moscoviense</name>
    <dbReference type="NCBI Taxonomy" id="1437059"/>
    <lineage>
        <taxon>Bacteria</taxon>
        <taxon>Pseudomonadati</taxon>
        <taxon>Pseudomonadota</taxon>
        <taxon>Alphaproteobacteria</taxon>
        <taxon>Rhodospirillales</taxon>
        <taxon>Rhodospirillaceae</taxon>
        <taxon>Magnetospirillum</taxon>
    </lineage>
</organism>
<dbReference type="EC" id="2.7.13.3" evidence="2"/>
<protein>
    <recommendedName>
        <fullName evidence="2">histidine kinase</fullName>
        <ecNumber evidence="2">2.7.13.3</ecNumber>
    </recommendedName>
</protein>
<evidence type="ECO:0000256" key="5">
    <source>
        <dbReference type="ARBA" id="ARBA00022777"/>
    </source>
</evidence>
<evidence type="ECO:0000256" key="4">
    <source>
        <dbReference type="ARBA" id="ARBA00022679"/>
    </source>
</evidence>
<dbReference type="AlphaFoldDB" id="A0A178MVH2"/>
<dbReference type="Pfam" id="PF00512">
    <property type="entry name" value="HisKA"/>
    <property type="match status" value="1"/>
</dbReference>
<keyword evidence="4" id="KW-0808">Transferase</keyword>
<evidence type="ECO:0000313" key="10">
    <source>
        <dbReference type="Proteomes" id="UP000078543"/>
    </source>
</evidence>
<comment type="caution">
    <text evidence="9">The sequence shown here is derived from an EMBL/GenBank/DDBJ whole genome shotgun (WGS) entry which is preliminary data.</text>
</comment>
<dbReference type="GO" id="GO:0000155">
    <property type="term" value="F:phosphorelay sensor kinase activity"/>
    <property type="evidence" value="ECO:0007669"/>
    <property type="project" value="InterPro"/>
</dbReference>
<accession>A0A178MVH2</accession>
<dbReference type="PRINTS" id="PR00344">
    <property type="entry name" value="BCTRLSENSOR"/>
</dbReference>
<dbReference type="InterPro" id="IPR003661">
    <property type="entry name" value="HisK_dim/P_dom"/>
</dbReference>
<keyword evidence="7" id="KW-0812">Transmembrane</keyword>
<dbReference type="PROSITE" id="PS50109">
    <property type="entry name" value="HIS_KIN"/>
    <property type="match status" value="1"/>
</dbReference>
<keyword evidence="10" id="KW-1185">Reference proteome</keyword>
<dbReference type="Proteomes" id="UP000078543">
    <property type="component" value="Unassembled WGS sequence"/>
</dbReference>
<dbReference type="SUPFAM" id="SSF55874">
    <property type="entry name" value="ATPase domain of HSP90 chaperone/DNA topoisomerase II/histidine kinase"/>
    <property type="match status" value="1"/>
</dbReference>
<keyword evidence="5" id="KW-0418">Kinase</keyword>
<reference evidence="9 10" key="1">
    <citation type="submission" date="2016-04" db="EMBL/GenBank/DDBJ databases">
        <title>Draft genome sequence of freshwater magnetotactic bacteria Magnetospirillum marisnigri SP-1 and Magnetospirillum moscoviense BB-1.</title>
        <authorList>
            <person name="Koziaeva V."/>
            <person name="Dziuba M.V."/>
            <person name="Ivanov T.M."/>
            <person name="Kuznetsov B."/>
            <person name="Grouzdev D.S."/>
        </authorList>
    </citation>
    <scope>NUCLEOTIDE SEQUENCE [LARGE SCALE GENOMIC DNA]</scope>
    <source>
        <strain evidence="9 10">BB-1</strain>
    </source>
</reference>
<gene>
    <name evidence="9" type="ORF">A6A05_08695</name>
</gene>
<evidence type="ECO:0000256" key="1">
    <source>
        <dbReference type="ARBA" id="ARBA00000085"/>
    </source>
</evidence>
<evidence type="ECO:0000259" key="8">
    <source>
        <dbReference type="PROSITE" id="PS50109"/>
    </source>
</evidence>
<keyword evidence="7" id="KW-0472">Membrane</keyword>
<dbReference type="InterPro" id="IPR036097">
    <property type="entry name" value="HisK_dim/P_sf"/>
</dbReference>
<feature type="domain" description="Histidine kinase" evidence="8">
    <location>
        <begin position="339"/>
        <end position="554"/>
    </location>
</feature>
<dbReference type="STRING" id="1437059.A6A05_08695"/>
<feature type="coiled-coil region" evidence="6">
    <location>
        <begin position="302"/>
        <end position="329"/>
    </location>
</feature>
<evidence type="ECO:0000256" key="6">
    <source>
        <dbReference type="SAM" id="Coils"/>
    </source>
</evidence>
<evidence type="ECO:0000256" key="2">
    <source>
        <dbReference type="ARBA" id="ARBA00012438"/>
    </source>
</evidence>
<dbReference type="EMBL" id="LWQU01000119">
    <property type="protein sequence ID" value="OAN54240.1"/>
    <property type="molecule type" value="Genomic_DNA"/>
</dbReference>